<name>A0A5B7HR90_PORTR</name>
<feature type="signal peptide" evidence="2">
    <location>
        <begin position="1"/>
        <end position="23"/>
    </location>
</feature>
<organism evidence="3 4">
    <name type="scientific">Portunus trituberculatus</name>
    <name type="common">Swimming crab</name>
    <name type="synonym">Neptunus trituberculatus</name>
    <dbReference type="NCBI Taxonomy" id="210409"/>
    <lineage>
        <taxon>Eukaryota</taxon>
        <taxon>Metazoa</taxon>
        <taxon>Ecdysozoa</taxon>
        <taxon>Arthropoda</taxon>
        <taxon>Crustacea</taxon>
        <taxon>Multicrustacea</taxon>
        <taxon>Malacostraca</taxon>
        <taxon>Eumalacostraca</taxon>
        <taxon>Eucarida</taxon>
        <taxon>Decapoda</taxon>
        <taxon>Pleocyemata</taxon>
        <taxon>Brachyura</taxon>
        <taxon>Eubrachyura</taxon>
        <taxon>Portunoidea</taxon>
        <taxon>Portunidae</taxon>
        <taxon>Portuninae</taxon>
        <taxon>Portunus</taxon>
    </lineage>
</organism>
<protein>
    <submittedName>
        <fullName evidence="3">Uncharacterized protein</fullName>
    </submittedName>
</protein>
<dbReference type="EMBL" id="VSRR010037661">
    <property type="protein sequence ID" value="MPC73842.1"/>
    <property type="molecule type" value="Genomic_DNA"/>
</dbReference>
<evidence type="ECO:0000313" key="4">
    <source>
        <dbReference type="Proteomes" id="UP000324222"/>
    </source>
</evidence>
<evidence type="ECO:0000256" key="2">
    <source>
        <dbReference type="SAM" id="SignalP"/>
    </source>
</evidence>
<feature type="compositionally biased region" description="Pro residues" evidence="1">
    <location>
        <begin position="130"/>
        <end position="141"/>
    </location>
</feature>
<comment type="caution">
    <text evidence="3">The sequence shown here is derived from an EMBL/GenBank/DDBJ whole genome shotgun (WGS) entry which is preliminary data.</text>
</comment>
<keyword evidence="2" id="KW-0732">Signal</keyword>
<evidence type="ECO:0000256" key="1">
    <source>
        <dbReference type="SAM" id="MobiDB-lite"/>
    </source>
</evidence>
<feature type="region of interest" description="Disordered" evidence="1">
    <location>
        <begin position="116"/>
        <end position="149"/>
    </location>
</feature>
<evidence type="ECO:0000313" key="3">
    <source>
        <dbReference type="EMBL" id="MPC73842.1"/>
    </source>
</evidence>
<sequence>MNFSPPFPSLLPCLASLISGGNCSVVGDVAQRDFNAALIIIREILEADPNHPLSQVMGQHRPLAFSPLHLLPFTPSPLHLQGSLTPLSLFFSPRPFTAFILGFLLLSPPSLVPFSSPPSEPWTKTEDNKGPPPPPPPPPPRSTTHTSGLMGASCLGLTHAINILSIRKRPSHLSL</sequence>
<proteinExistence type="predicted"/>
<feature type="chain" id="PRO_5022750517" evidence="2">
    <location>
        <begin position="24"/>
        <end position="175"/>
    </location>
</feature>
<dbReference type="Proteomes" id="UP000324222">
    <property type="component" value="Unassembled WGS sequence"/>
</dbReference>
<keyword evidence="4" id="KW-1185">Reference proteome</keyword>
<dbReference type="AlphaFoldDB" id="A0A5B7HR90"/>
<gene>
    <name evidence="3" type="ORF">E2C01_068182</name>
</gene>
<accession>A0A5B7HR90</accession>
<reference evidence="3 4" key="1">
    <citation type="submission" date="2019-05" db="EMBL/GenBank/DDBJ databases">
        <title>Another draft genome of Portunus trituberculatus and its Hox gene families provides insights of decapod evolution.</title>
        <authorList>
            <person name="Jeong J.-H."/>
            <person name="Song I."/>
            <person name="Kim S."/>
            <person name="Choi T."/>
            <person name="Kim D."/>
            <person name="Ryu S."/>
            <person name="Kim W."/>
        </authorList>
    </citation>
    <scope>NUCLEOTIDE SEQUENCE [LARGE SCALE GENOMIC DNA]</scope>
    <source>
        <tissue evidence="3">Muscle</tissue>
    </source>
</reference>